<keyword evidence="2" id="KW-0547">Nucleotide-binding</keyword>
<keyword evidence="2" id="KW-0067">ATP-binding</keyword>
<keyword evidence="2" id="KW-0378">Hydrolase</keyword>
<dbReference type="Pfam" id="PF00271">
    <property type="entry name" value="Helicase_C"/>
    <property type="match status" value="1"/>
</dbReference>
<dbReference type="CDD" id="cd18785">
    <property type="entry name" value="SF2_C"/>
    <property type="match status" value="1"/>
</dbReference>
<keyword evidence="3" id="KW-1185">Reference proteome</keyword>
<name>A0A318K5R4_9NOCA</name>
<evidence type="ECO:0000313" key="2">
    <source>
        <dbReference type="EMBL" id="PXX64003.1"/>
    </source>
</evidence>
<evidence type="ECO:0000259" key="1">
    <source>
        <dbReference type="Pfam" id="PF00271"/>
    </source>
</evidence>
<organism evidence="2 3">
    <name type="scientific">Nocardia tenerifensis</name>
    <dbReference type="NCBI Taxonomy" id="228006"/>
    <lineage>
        <taxon>Bacteria</taxon>
        <taxon>Bacillati</taxon>
        <taxon>Actinomycetota</taxon>
        <taxon>Actinomycetes</taxon>
        <taxon>Mycobacteriales</taxon>
        <taxon>Nocardiaceae</taxon>
        <taxon>Nocardia</taxon>
    </lineage>
</organism>
<dbReference type="RefSeq" id="WP_246002931.1">
    <property type="nucleotide sequence ID" value="NZ_QJKF01000005.1"/>
</dbReference>
<reference evidence="2 3" key="1">
    <citation type="submission" date="2018-05" db="EMBL/GenBank/DDBJ databases">
        <title>Genomic Encyclopedia of Type Strains, Phase IV (KMG-IV): sequencing the most valuable type-strain genomes for metagenomic binning, comparative biology and taxonomic classification.</title>
        <authorList>
            <person name="Goeker M."/>
        </authorList>
    </citation>
    <scope>NUCLEOTIDE SEQUENCE [LARGE SCALE GENOMIC DNA]</scope>
    <source>
        <strain evidence="2 3">DSM 44704</strain>
    </source>
</reference>
<feature type="domain" description="Helicase C-terminal" evidence="1">
    <location>
        <begin position="2"/>
        <end position="95"/>
    </location>
</feature>
<dbReference type="Gene3D" id="3.40.50.300">
    <property type="entry name" value="P-loop containing nucleotide triphosphate hydrolases"/>
    <property type="match status" value="1"/>
</dbReference>
<keyword evidence="2" id="KW-0347">Helicase</keyword>
<proteinExistence type="predicted"/>
<comment type="caution">
    <text evidence="2">The sequence shown here is derived from an EMBL/GenBank/DDBJ whole genome shotgun (WGS) entry which is preliminary data.</text>
</comment>
<dbReference type="InterPro" id="IPR001650">
    <property type="entry name" value="Helicase_C-like"/>
</dbReference>
<evidence type="ECO:0000313" key="3">
    <source>
        <dbReference type="Proteomes" id="UP000247569"/>
    </source>
</evidence>
<gene>
    <name evidence="2" type="ORF">DFR70_105185</name>
</gene>
<dbReference type="EMBL" id="QJKF01000005">
    <property type="protein sequence ID" value="PXX64003.1"/>
    <property type="molecule type" value="Genomic_DNA"/>
</dbReference>
<sequence>MLVLTRWVTHLTALADALTAAGCTEVIQLKGGTKASERRNIQTRIETSDSPLLIVGTASYIGEGFDCPRLDTLFLAAPVTFPKLLVQYAGRITRTHSGKTVATVHDYHDTLVPVIASSLRKRAPGYVELGFPDPRKSG</sequence>
<dbReference type="InterPro" id="IPR027417">
    <property type="entry name" value="P-loop_NTPase"/>
</dbReference>
<accession>A0A318K5R4</accession>
<dbReference type="SUPFAM" id="SSF52540">
    <property type="entry name" value="P-loop containing nucleoside triphosphate hydrolases"/>
    <property type="match status" value="1"/>
</dbReference>
<dbReference type="GO" id="GO:0004386">
    <property type="term" value="F:helicase activity"/>
    <property type="evidence" value="ECO:0007669"/>
    <property type="project" value="UniProtKB-KW"/>
</dbReference>
<protein>
    <submittedName>
        <fullName evidence="2">Helicase-like protein</fullName>
    </submittedName>
</protein>
<dbReference type="Proteomes" id="UP000247569">
    <property type="component" value="Unassembled WGS sequence"/>
</dbReference>
<dbReference type="AlphaFoldDB" id="A0A318K5R4"/>